<evidence type="ECO:0000313" key="2">
    <source>
        <dbReference type="Proteomes" id="UP000828941"/>
    </source>
</evidence>
<protein>
    <submittedName>
        <fullName evidence="1">Uncharacterized protein</fullName>
    </submittedName>
</protein>
<gene>
    <name evidence="1" type="ORF">L6164_025975</name>
</gene>
<evidence type="ECO:0000313" key="1">
    <source>
        <dbReference type="EMBL" id="KAI4318172.1"/>
    </source>
</evidence>
<dbReference type="EMBL" id="CM039435">
    <property type="protein sequence ID" value="KAI4318172.1"/>
    <property type="molecule type" value="Genomic_DNA"/>
</dbReference>
<name>A0ACB9M261_BAUVA</name>
<organism evidence="1 2">
    <name type="scientific">Bauhinia variegata</name>
    <name type="common">Purple orchid tree</name>
    <name type="synonym">Phanera variegata</name>
    <dbReference type="NCBI Taxonomy" id="167791"/>
    <lineage>
        <taxon>Eukaryota</taxon>
        <taxon>Viridiplantae</taxon>
        <taxon>Streptophyta</taxon>
        <taxon>Embryophyta</taxon>
        <taxon>Tracheophyta</taxon>
        <taxon>Spermatophyta</taxon>
        <taxon>Magnoliopsida</taxon>
        <taxon>eudicotyledons</taxon>
        <taxon>Gunneridae</taxon>
        <taxon>Pentapetalae</taxon>
        <taxon>rosids</taxon>
        <taxon>fabids</taxon>
        <taxon>Fabales</taxon>
        <taxon>Fabaceae</taxon>
        <taxon>Cercidoideae</taxon>
        <taxon>Cercideae</taxon>
        <taxon>Bauhiniinae</taxon>
        <taxon>Bauhinia</taxon>
    </lineage>
</organism>
<reference evidence="1 2" key="1">
    <citation type="journal article" date="2022" name="DNA Res.">
        <title>Chromosomal-level genome assembly of the orchid tree Bauhinia variegata (Leguminosae; Cercidoideae) supports the allotetraploid origin hypothesis of Bauhinia.</title>
        <authorList>
            <person name="Zhong Y."/>
            <person name="Chen Y."/>
            <person name="Zheng D."/>
            <person name="Pang J."/>
            <person name="Liu Y."/>
            <person name="Luo S."/>
            <person name="Meng S."/>
            <person name="Qian L."/>
            <person name="Wei D."/>
            <person name="Dai S."/>
            <person name="Zhou R."/>
        </authorList>
    </citation>
    <scope>NUCLEOTIDE SEQUENCE [LARGE SCALE GENOMIC DNA]</scope>
    <source>
        <strain evidence="1">BV-YZ2020</strain>
    </source>
</reference>
<comment type="caution">
    <text evidence="1">The sequence shown here is derived from an EMBL/GenBank/DDBJ whole genome shotgun (WGS) entry which is preliminary data.</text>
</comment>
<keyword evidence="2" id="KW-1185">Reference proteome</keyword>
<sequence length="677" mass="75995">MLLLSGATKFLILKLGRNFSPKLICRTCFTSPTVLQRNQVGGNLPNLKPFNSKISCYMRNGQVEEAQKLFGEMPHRNTVTSNAMLRGYFLNGHFDIAVNLFEQMPERDIFSYNTAITGFMQYGDVDGAKKVFGGMPCRDTVTWNSMLSGYVRNGMMDQALRVFDEMPLKDVISWNLVVGGFVSCAELALARKYFEQMKVRNVVSWTIMISGLSSAGQVVEARELFEAMPTRDIRAWNAMIDGYIQNGYVQSAEDLFHKMPENDFSSWNELVNSLVRSQRVKDAIRIFMEMPQKCQRTWNSILLDLVRNGLTKEAHAILEKFPHGDIVSWTNIIVGYFKIGEVGSAVKLFESMSMRDATTWNAVIFGLGDNDHGEEGLRLYMKMKESGPAPDKSTLTSVLAICSNLPSLHFGKQIHSQVIKSGFSYFLAVSNAMVTMYARCGYMQSALLEFSSMINHDIISWNSIICGFAHSGDGRRALEMFDKMLLTDIKPNEITFVGVLSACSHAGLVDEGKYYFDFMKSNCSIGPKTSHYTCMVDLLARFGLIDEAISFVNQMRADGVEVPASVWGALLGACRIHKNIEVGKIAGEKILEMEPQNSGVYLILAEMFLSSKKKEDAENILLRMKEKGVKKQPGCSWIEVNNHAQIFLSGDSSHPEFTKLCCVLHLMYMDMESKIIE</sequence>
<proteinExistence type="predicted"/>
<dbReference type="Proteomes" id="UP000828941">
    <property type="component" value="Chromosome 10"/>
</dbReference>
<accession>A0ACB9M261</accession>